<evidence type="ECO:0000256" key="1">
    <source>
        <dbReference type="SAM" id="MobiDB-lite"/>
    </source>
</evidence>
<organism evidence="2 3">
    <name type="scientific">Burkholderia pyrrocinia</name>
    <name type="common">Pseudomonas pyrrocinia</name>
    <dbReference type="NCBI Taxonomy" id="60550"/>
    <lineage>
        <taxon>Bacteria</taxon>
        <taxon>Pseudomonadati</taxon>
        <taxon>Pseudomonadota</taxon>
        <taxon>Betaproteobacteria</taxon>
        <taxon>Burkholderiales</taxon>
        <taxon>Burkholderiaceae</taxon>
        <taxon>Burkholderia</taxon>
        <taxon>Burkholderia cepacia complex</taxon>
    </lineage>
</organism>
<proteinExistence type="predicted"/>
<feature type="region of interest" description="Disordered" evidence="1">
    <location>
        <begin position="57"/>
        <end position="86"/>
    </location>
</feature>
<sequence length="86" mass="9711">MLVSRQPGWPGTEMTVHWKVAYEGKSVRPVYGRSGDTLSNKVQPNLLFDYKRETFDAKRAAPPDPRQRVASLRPASMRSTAVRPLV</sequence>
<reference evidence="2 3" key="1">
    <citation type="journal article" date="2018" name="ISME J.">
        <title>Involvement of Burkholderiaceae and sulfurous volatiles in disease-suppressive soils.</title>
        <authorList>
            <person name="Carrion V.J."/>
            <person name="Cordovez V."/>
            <person name="Tyc O."/>
            <person name="Etalo D.W."/>
            <person name="de Bruijn I."/>
            <person name="de Jager V.C."/>
            <person name="Medema M.H."/>
            <person name="Eberl L."/>
            <person name="Raaijmakers J.M."/>
        </authorList>
    </citation>
    <scope>NUCLEOTIDE SEQUENCE [LARGE SCALE GENOMIC DNA]</scope>
    <source>
        <strain evidence="3">mHSR5</strain>
    </source>
</reference>
<dbReference type="EMBL" id="CP024903">
    <property type="protein sequence ID" value="AXF25033.1"/>
    <property type="molecule type" value="Genomic_DNA"/>
</dbReference>
<protein>
    <submittedName>
        <fullName evidence="2">Uncharacterized protein</fullName>
    </submittedName>
</protein>
<gene>
    <name evidence="2" type="ORF">CUJ89_33010</name>
</gene>
<dbReference type="OrthoDB" id="10001158at2"/>
<dbReference type="Proteomes" id="UP000253104">
    <property type="component" value="Chromosome mHSR5_B"/>
</dbReference>
<accession>A0A2Z5N638</accession>
<dbReference type="AlphaFoldDB" id="A0A2Z5N638"/>
<name>A0A2Z5N638_BURPY</name>
<evidence type="ECO:0000313" key="2">
    <source>
        <dbReference type="EMBL" id="AXF25033.1"/>
    </source>
</evidence>
<feature type="compositionally biased region" description="Basic and acidic residues" evidence="1">
    <location>
        <begin position="57"/>
        <end position="67"/>
    </location>
</feature>
<evidence type="ECO:0000313" key="3">
    <source>
        <dbReference type="Proteomes" id="UP000253104"/>
    </source>
</evidence>